<reference evidence="19 20" key="1">
    <citation type="submission" date="2023-11" db="EMBL/GenBank/DDBJ databases">
        <title>Dfirmibasis_genome.</title>
        <authorList>
            <person name="Edelbroek B."/>
            <person name="Kjellin J."/>
            <person name="Jerlstrom-Hultqvist J."/>
            <person name="Soderbom F."/>
        </authorList>
    </citation>
    <scope>NUCLEOTIDE SEQUENCE [LARGE SCALE GENOMIC DNA]</scope>
    <source>
        <strain evidence="19 20">TNS-C-14</strain>
    </source>
</reference>
<evidence type="ECO:0000256" key="3">
    <source>
        <dbReference type="ARBA" id="ARBA00008010"/>
    </source>
</evidence>
<evidence type="ECO:0000256" key="7">
    <source>
        <dbReference type="ARBA" id="ARBA00022801"/>
    </source>
</evidence>
<sequence length="754" mass="83669">MSGFDEGNVTVSGGGGKGGGKKNGFVEDTSVRDLFKRFINEWKDQDNVFIYKEQLRQHYNLGWHYIEISIDHLTDFNQELSGRFISSPNELMPPFEDSIKDIIKEMNYNTDQVDEDFQILFKSTANPEPIRYLRAGLISKLVKVQGIVISASRTQPKPATMVVKCKNCQNTQNLHIRPGIVSSVLPQQCERGSNDAGKQCPNNPYVVLSDQSTFVNQQILKLQESPETIPTGEMPRHIILSLDKSLADKITPGTRIKVLGVLGIFEGAGGKRKEIAGGTIRTNYLRVLGITSDNAGRDSMHFTPSEEQSFKVFSRRQDLRNIIASSIAPSIYGHDDIKRAISCQLFGGSSKKLPDKMRLRGDINLLLLGDPGTAKSQLLKFVEKVAPISVYTSGKGSSAAGLTASVIREPSTGEYYLEGGAMVVADGGVVCIDEFDKMNVDDRVAIHEAMEQQTISIAKAGITTILNSRTSVLAAANPVYGRYNDAADDNINFQSTILSRFDLIFIVKDPKNEKRDFIISKHVINIHEKSSRGGGSGGAGNNAYDLSNTVVDDSHISENEVTIQYLKKYIAYARSRISPRLSEDAVTTLKNHYVSVRAKSKEQEMINNGYHTGGNAGEAERKKKKNAIPITVRQLEAIIRISESLAKMSLSPIATNEHAKEAIRLFDISTFDAITTNNTVNETLTPERLENIRAAEKFLKDRVPIGSSIRIKDVRFQLSRSGLDHFTILKAVDILVGRDEFEFRNQKRTLFRKQ</sequence>
<dbReference type="Gene3D" id="2.20.28.10">
    <property type="match status" value="1"/>
</dbReference>
<feature type="domain" description="MCM C-terminal AAA(+) ATPase" evidence="18">
    <location>
        <begin position="319"/>
        <end position="523"/>
    </location>
</feature>
<keyword evidence="11 16" id="KW-0539">Nucleus</keyword>
<dbReference type="GO" id="GO:0005524">
    <property type="term" value="F:ATP binding"/>
    <property type="evidence" value="ECO:0007669"/>
    <property type="project" value="UniProtKB-UniRule"/>
</dbReference>
<dbReference type="InterPro" id="IPR027925">
    <property type="entry name" value="MCM_N"/>
</dbReference>
<dbReference type="EC" id="3.6.4.12" evidence="16"/>
<keyword evidence="8 16" id="KW-0347">Helicase</keyword>
<dbReference type="InterPro" id="IPR027417">
    <property type="entry name" value="P-loop_NTPase"/>
</dbReference>
<dbReference type="GO" id="GO:0003697">
    <property type="term" value="F:single-stranded DNA binding"/>
    <property type="evidence" value="ECO:0007669"/>
    <property type="project" value="TreeGrafter"/>
</dbReference>
<evidence type="ECO:0000313" key="20">
    <source>
        <dbReference type="Proteomes" id="UP001344447"/>
    </source>
</evidence>
<keyword evidence="10 15" id="KW-0238">DNA-binding</keyword>
<dbReference type="Pfam" id="PF21933">
    <property type="entry name" value="MCM5_C"/>
    <property type="match status" value="1"/>
</dbReference>
<keyword evidence="9 15" id="KW-0067">ATP-binding</keyword>
<dbReference type="GO" id="GO:0016787">
    <property type="term" value="F:hydrolase activity"/>
    <property type="evidence" value="ECO:0007669"/>
    <property type="project" value="UniProtKB-KW"/>
</dbReference>
<dbReference type="FunFam" id="2.20.28.10:FF:000037">
    <property type="entry name" value="DNA helicase"/>
    <property type="match status" value="1"/>
</dbReference>
<dbReference type="Pfam" id="PF17207">
    <property type="entry name" value="MCM_OB"/>
    <property type="match status" value="1"/>
</dbReference>
<dbReference type="GO" id="GO:0017116">
    <property type="term" value="F:single-stranded DNA helicase activity"/>
    <property type="evidence" value="ECO:0007669"/>
    <property type="project" value="TreeGrafter"/>
</dbReference>
<dbReference type="InterPro" id="IPR018525">
    <property type="entry name" value="MCM_CS"/>
</dbReference>
<keyword evidence="7 16" id="KW-0378">Hydrolase</keyword>
<dbReference type="GO" id="GO:0006270">
    <property type="term" value="P:DNA replication initiation"/>
    <property type="evidence" value="ECO:0007669"/>
    <property type="project" value="UniProtKB-UniRule"/>
</dbReference>
<accession>A0AAN7U5A6</accession>
<dbReference type="InterPro" id="IPR001208">
    <property type="entry name" value="MCM_dom"/>
</dbReference>
<dbReference type="PRINTS" id="PR01661">
    <property type="entry name" value="MCMPROTEIN5"/>
</dbReference>
<dbReference type="InterPro" id="IPR008048">
    <property type="entry name" value="MCM5"/>
</dbReference>
<dbReference type="EMBL" id="JAVFKY010000001">
    <property type="protein sequence ID" value="KAK5582177.1"/>
    <property type="molecule type" value="Genomic_DNA"/>
</dbReference>
<keyword evidence="20" id="KW-1185">Reference proteome</keyword>
<evidence type="ECO:0000256" key="14">
    <source>
        <dbReference type="ARBA" id="ARBA00064789"/>
    </source>
</evidence>
<dbReference type="InterPro" id="IPR054125">
    <property type="entry name" value="MCM5_C"/>
</dbReference>
<evidence type="ECO:0000256" key="6">
    <source>
        <dbReference type="ARBA" id="ARBA00022741"/>
    </source>
</evidence>
<comment type="subunit">
    <text evidence="14">Component of the MCM2-7 complex. The complex forms a toroidal hexameric ring with the proposed subunit order MCM2-MCM6-MCM4-MCM7-MCM3-MCM5 (By simililarity).</text>
</comment>
<dbReference type="Pfam" id="PF17855">
    <property type="entry name" value="MCM_lid"/>
    <property type="match status" value="1"/>
</dbReference>
<dbReference type="SUPFAM" id="SSF52540">
    <property type="entry name" value="P-loop containing nucleoside triphosphate hydrolases"/>
    <property type="match status" value="1"/>
</dbReference>
<organism evidence="19 20">
    <name type="scientific">Dictyostelium firmibasis</name>
    <dbReference type="NCBI Taxonomy" id="79012"/>
    <lineage>
        <taxon>Eukaryota</taxon>
        <taxon>Amoebozoa</taxon>
        <taxon>Evosea</taxon>
        <taxon>Eumycetozoa</taxon>
        <taxon>Dictyostelia</taxon>
        <taxon>Dictyosteliales</taxon>
        <taxon>Dictyosteliaceae</taxon>
        <taxon>Dictyostelium</taxon>
    </lineage>
</organism>
<protein>
    <recommendedName>
        <fullName evidence="16">DNA replication licensing factor MCM5</fullName>
        <ecNumber evidence="16">3.6.4.12</ecNumber>
    </recommendedName>
</protein>
<dbReference type="InterPro" id="IPR012340">
    <property type="entry name" value="NA-bd_OB-fold"/>
</dbReference>
<dbReference type="PANTHER" id="PTHR11630:SF42">
    <property type="entry name" value="DNA REPLICATION LICENSING FACTOR MCM5"/>
    <property type="match status" value="1"/>
</dbReference>
<dbReference type="FunFam" id="3.40.50.300:FF:000929">
    <property type="entry name" value="DNA helicase"/>
    <property type="match status" value="1"/>
</dbReference>
<evidence type="ECO:0000256" key="12">
    <source>
        <dbReference type="ARBA" id="ARBA00023306"/>
    </source>
</evidence>
<dbReference type="SMART" id="SM00350">
    <property type="entry name" value="MCM"/>
    <property type="match status" value="1"/>
</dbReference>
<evidence type="ECO:0000256" key="8">
    <source>
        <dbReference type="ARBA" id="ARBA00022806"/>
    </source>
</evidence>
<dbReference type="CDD" id="cd17756">
    <property type="entry name" value="MCM5"/>
    <property type="match status" value="1"/>
</dbReference>
<dbReference type="SUPFAM" id="SSF50249">
    <property type="entry name" value="Nucleic acid-binding proteins"/>
    <property type="match status" value="1"/>
</dbReference>
<proteinExistence type="inferred from homology"/>
<keyword evidence="6 15" id="KW-0547">Nucleotide-binding</keyword>
<evidence type="ECO:0000256" key="13">
    <source>
        <dbReference type="ARBA" id="ARBA00048432"/>
    </source>
</evidence>
<evidence type="ECO:0000256" key="11">
    <source>
        <dbReference type="ARBA" id="ARBA00023242"/>
    </source>
</evidence>
<evidence type="ECO:0000256" key="16">
    <source>
        <dbReference type="RuleBase" id="RU368063"/>
    </source>
</evidence>
<comment type="caution">
    <text evidence="19">The sequence shown here is derived from an EMBL/GenBank/DDBJ whole genome shotgun (WGS) entry which is preliminary data.</text>
</comment>
<gene>
    <name evidence="19" type="ORF">RB653_003760</name>
</gene>
<feature type="compositionally biased region" description="Gly residues" evidence="17">
    <location>
        <begin position="12"/>
        <end position="22"/>
    </location>
</feature>
<dbReference type="GO" id="GO:0000727">
    <property type="term" value="P:double-strand break repair via break-induced replication"/>
    <property type="evidence" value="ECO:0007669"/>
    <property type="project" value="TreeGrafter"/>
</dbReference>
<dbReference type="Gene3D" id="3.40.50.300">
    <property type="entry name" value="P-loop containing nucleotide triphosphate hydrolases"/>
    <property type="match status" value="1"/>
</dbReference>
<dbReference type="GO" id="GO:0042555">
    <property type="term" value="C:MCM complex"/>
    <property type="evidence" value="ECO:0007669"/>
    <property type="project" value="UniProtKB-UniRule"/>
</dbReference>
<dbReference type="Gene3D" id="3.30.1640.10">
    <property type="entry name" value="mini-chromosome maintenance (MCM) complex, chain A, domain 1"/>
    <property type="match status" value="1"/>
</dbReference>
<dbReference type="Pfam" id="PF00493">
    <property type="entry name" value="MCM"/>
    <property type="match status" value="1"/>
</dbReference>
<dbReference type="InterPro" id="IPR041562">
    <property type="entry name" value="MCM_lid"/>
</dbReference>
<evidence type="ECO:0000256" key="9">
    <source>
        <dbReference type="ARBA" id="ARBA00022840"/>
    </source>
</evidence>
<evidence type="ECO:0000256" key="17">
    <source>
        <dbReference type="SAM" id="MobiDB-lite"/>
    </source>
</evidence>
<keyword evidence="12 16" id="KW-0131">Cell cycle</keyword>
<dbReference type="PANTHER" id="PTHR11630">
    <property type="entry name" value="DNA REPLICATION LICENSING FACTOR MCM FAMILY MEMBER"/>
    <property type="match status" value="1"/>
</dbReference>
<evidence type="ECO:0000256" key="4">
    <source>
        <dbReference type="ARBA" id="ARBA00022490"/>
    </source>
</evidence>
<dbReference type="Proteomes" id="UP001344447">
    <property type="component" value="Unassembled WGS sequence"/>
</dbReference>
<dbReference type="InterPro" id="IPR033762">
    <property type="entry name" value="MCM_OB"/>
</dbReference>
<dbReference type="AlphaFoldDB" id="A0AAN7U5A6"/>
<name>A0AAN7U5A6_9MYCE</name>
<evidence type="ECO:0000256" key="1">
    <source>
        <dbReference type="ARBA" id="ARBA00004123"/>
    </source>
</evidence>
<comment type="function">
    <text evidence="16">Acts as component of the MCM2-7 complex (MCM complex) which is the replicative helicase essential for 'once per cell cycle' DNA replication initiation and elongation in eukaryotic cells. The active ATPase sites in the MCM2-7 ring are formed through the interaction surfaces of two neighboring subunits such that a critical structure of a conserved arginine finger motif is provided in trans relative to the ATP-binding site of the Walker A box of the adjacent subunit. The six ATPase active sites, however, are likely to contribute differentially to the complex helicase activity.</text>
</comment>
<evidence type="ECO:0000259" key="18">
    <source>
        <dbReference type="PROSITE" id="PS50051"/>
    </source>
</evidence>
<comment type="catalytic activity">
    <reaction evidence="13">
        <text>ATP + H2O = ADP + phosphate + H(+)</text>
        <dbReference type="Rhea" id="RHEA:13065"/>
        <dbReference type="ChEBI" id="CHEBI:15377"/>
        <dbReference type="ChEBI" id="CHEBI:15378"/>
        <dbReference type="ChEBI" id="CHEBI:30616"/>
        <dbReference type="ChEBI" id="CHEBI:43474"/>
        <dbReference type="ChEBI" id="CHEBI:456216"/>
        <dbReference type="EC" id="3.6.4.12"/>
    </reaction>
    <physiologicalReaction direction="left-to-right" evidence="13">
        <dbReference type="Rhea" id="RHEA:13066"/>
    </physiologicalReaction>
</comment>
<dbReference type="PROSITE" id="PS50051">
    <property type="entry name" value="MCM_2"/>
    <property type="match status" value="1"/>
</dbReference>
<dbReference type="GO" id="GO:0005829">
    <property type="term" value="C:cytosol"/>
    <property type="evidence" value="ECO:0007669"/>
    <property type="project" value="UniProtKB-SubCell"/>
</dbReference>
<dbReference type="FunFam" id="3.30.1640.10:FF:000006">
    <property type="entry name" value="DNA helicase"/>
    <property type="match status" value="1"/>
</dbReference>
<keyword evidence="4" id="KW-0963">Cytoplasm</keyword>
<comment type="similarity">
    <text evidence="3 15">Belongs to the MCM family.</text>
</comment>
<comment type="subcellular location">
    <subcellularLocation>
        <location evidence="2">Cytoplasm</location>
        <location evidence="2">Cytosol</location>
    </subcellularLocation>
    <subcellularLocation>
        <location evidence="1 16">Nucleus</location>
    </subcellularLocation>
</comment>
<dbReference type="GO" id="GO:0003688">
    <property type="term" value="F:DNA replication origin binding"/>
    <property type="evidence" value="ECO:0007669"/>
    <property type="project" value="UniProtKB-UniRule"/>
</dbReference>
<dbReference type="GO" id="GO:0043138">
    <property type="term" value="F:3'-5' DNA helicase activity"/>
    <property type="evidence" value="ECO:0007669"/>
    <property type="project" value="TreeGrafter"/>
</dbReference>
<dbReference type="PROSITE" id="PS00847">
    <property type="entry name" value="MCM_1"/>
    <property type="match status" value="1"/>
</dbReference>
<dbReference type="PRINTS" id="PR01657">
    <property type="entry name" value="MCMFAMILY"/>
</dbReference>
<evidence type="ECO:0000256" key="10">
    <source>
        <dbReference type="ARBA" id="ARBA00023125"/>
    </source>
</evidence>
<evidence type="ECO:0000256" key="15">
    <source>
        <dbReference type="RuleBase" id="RU004070"/>
    </source>
</evidence>
<dbReference type="InterPro" id="IPR031327">
    <property type="entry name" value="MCM"/>
</dbReference>
<evidence type="ECO:0000256" key="5">
    <source>
        <dbReference type="ARBA" id="ARBA00022705"/>
    </source>
</evidence>
<dbReference type="Pfam" id="PF14551">
    <property type="entry name" value="MCM_N"/>
    <property type="match status" value="1"/>
</dbReference>
<dbReference type="GO" id="GO:0005634">
    <property type="term" value="C:nucleus"/>
    <property type="evidence" value="ECO:0007669"/>
    <property type="project" value="UniProtKB-SubCell"/>
</dbReference>
<dbReference type="Gene3D" id="2.40.50.140">
    <property type="entry name" value="Nucleic acid-binding proteins"/>
    <property type="match status" value="1"/>
</dbReference>
<keyword evidence="5 16" id="KW-0235">DNA replication</keyword>
<evidence type="ECO:0000313" key="19">
    <source>
        <dbReference type="EMBL" id="KAK5582177.1"/>
    </source>
</evidence>
<feature type="region of interest" description="Disordered" evidence="17">
    <location>
        <begin position="1"/>
        <end position="24"/>
    </location>
</feature>
<evidence type="ECO:0000256" key="2">
    <source>
        <dbReference type="ARBA" id="ARBA00004514"/>
    </source>
</evidence>